<reference evidence="2 3" key="1">
    <citation type="journal article" date="2018" name="Front. Plant Sci.">
        <title>Red Clover (Trifolium pratense) and Zigzag Clover (T. medium) - A Picture of Genomic Similarities and Differences.</title>
        <authorList>
            <person name="Dluhosova J."/>
            <person name="Istvanek J."/>
            <person name="Nedelnik J."/>
            <person name="Repkova J."/>
        </authorList>
    </citation>
    <scope>NUCLEOTIDE SEQUENCE [LARGE SCALE GENOMIC DNA]</scope>
    <source>
        <strain evidence="3">cv. 10/8</strain>
        <tissue evidence="2">Leaf</tissue>
    </source>
</reference>
<dbReference type="InterPro" id="IPR002182">
    <property type="entry name" value="NB-ARC"/>
</dbReference>
<organism evidence="2 3">
    <name type="scientific">Trifolium medium</name>
    <dbReference type="NCBI Taxonomy" id="97028"/>
    <lineage>
        <taxon>Eukaryota</taxon>
        <taxon>Viridiplantae</taxon>
        <taxon>Streptophyta</taxon>
        <taxon>Embryophyta</taxon>
        <taxon>Tracheophyta</taxon>
        <taxon>Spermatophyta</taxon>
        <taxon>Magnoliopsida</taxon>
        <taxon>eudicotyledons</taxon>
        <taxon>Gunneridae</taxon>
        <taxon>Pentapetalae</taxon>
        <taxon>rosids</taxon>
        <taxon>fabids</taxon>
        <taxon>Fabales</taxon>
        <taxon>Fabaceae</taxon>
        <taxon>Papilionoideae</taxon>
        <taxon>50 kb inversion clade</taxon>
        <taxon>NPAAA clade</taxon>
        <taxon>Hologalegina</taxon>
        <taxon>IRL clade</taxon>
        <taxon>Trifolieae</taxon>
        <taxon>Trifolium</taxon>
    </lineage>
</organism>
<feature type="non-terminal residue" evidence="2">
    <location>
        <position position="208"/>
    </location>
</feature>
<dbReference type="Gene3D" id="3.40.50.300">
    <property type="entry name" value="P-loop containing nucleotide triphosphate hydrolases"/>
    <property type="match status" value="1"/>
</dbReference>
<dbReference type="PANTHER" id="PTHR19338">
    <property type="entry name" value="TRANSLOCASE OF INNER MITOCHONDRIAL MEMBRANE 13 HOMOLOG"/>
    <property type="match status" value="1"/>
</dbReference>
<dbReference type="InterPro" id="IPR027417">
    <property type="entry name" value="P-loop_NTPase"/>
</dbReference>
<dbReference type="Pfam" id="PF00931">
    <property type="entry name" value="NB-ARC"/>
    <property type="match status" value="1"/>
</dbReference>
<dbReference type="SUPFAM" id="SSF52540">
    <property type="entry name" value="P-loop containing nucleoside triphosphate hydrolases"/>
    <property type="match status" value="1"/>
</dbReference>
<evidence type="ECO:0000313" key="2">
    <source>
        <dbReference type="EMBL" id="MCI00074.1"/>
    </source>
</evidence>
<dbReference type="EMBL" id="LXQA010042139">
    <property type="protein sequence ID" value="MCI00074.1"/>
    <property type="molecule type" value="Genomic_DNA"/>
</dbReference>
<evidence type="ECO:0000313" key="3">
    <source>
        <dbReference type="Proteomes" id="UP000265520"/>
    </source>
</evidence>
<dbReference type="PANTHER" id="PTHR19338:SF73">
    <property type="entry name" value="DISEASE RESISTANCE PROTEIN RGA2-LIKE"/>
    <property type="match status" value="1"/>
</dbReference>
<dbReference type="AlphaFoldDB" id="A0A392NL06"/>
<protein>
    <submittedName>
        <fullName evidence="2">Disease resistance protein</fullName>
    </submittedName>
</protein>
<dbReference type="Proteomes" id="UP000265520">
    <property type="component" value="Unassembled WGS sequence"/>
</dbReference>
<feature type="domain" description="NB-ARC" evidence="1">
    <location>
        <begin position="169"/>
        <end position="207"/>
    </location>
</feature>
<dbReference type="GO" id="GO:0043531">
    <property type="term" value="F:ADP binding"/>
    <property type="evidence" value="ECO:0007669"/>
    <property type="project" value="InterPro"/>
</dbReference>
<keyword evidence="3" id="KW-1185">Reference proteome</keyword>
<evidence type="ECO:0000259" key="1">
    <source>
        <dbReference type="Pfam" id="PF00931"/>
    </source>
</evidence>
<sequence length="208" mass="23208">MTCFKEYESVPHSVVSSLLNNLISLSSTDFGKTYGVEDLLENIRYIKSKLPDVDVMGNQEGDVLQWLRSSKPLLLAADDLFDDIATDNLLLPNPLLNSKRKVQRFFSSSNLCFYRSRIARELIEAKKNVNDIVKGMRQLKLSQGHESSLREISTKGSNVFSEGVIVGREKEKSEIIEQLMQQDGEENLAVIGIIGLGGIGKTTLARMV</sequence>
<proteinExistence type="predicted"/>
<name>A0A392NL06_9FABA</name>
<comment type="caution">
    <text evidence="2">The sequence shown here is derived from an EMBL/GenBank/DDBJ whole genome shotgun (WGS) entry which is preliminary data.</text>
</comment>
<accession>A0A392NL06</accession>